<feature type="compositionally biased region" description="Basic and acidic residues" evidence="1">
    <location>
        <begin position="117"/>
        <end position="127"/>
    </location>
</feature>
<reference evidence="2" key="2">
    <citation type="submission" date="2023-06" db="EMBL/GenBank/DDBJ databases">
        <authorList>
            <consortium name="Lawrence Berkeley National Laboratory"/>
            <person name="Mondo S.J."/>
            <person name="Hensen N."/>
            <person name="Bonometti L."/>
            <person name="Westerberg I."/>
            <person name="Brannstrom I.O."/>
            <person name="Guillou S."/>
            <person name="Cros-Aarteil S."/>
            <person name="Calhoun S."/>
            <person name="Haridas S."/>
            <person name="Kuo A."/>
            <person name="Pangilinan J."/>
            <person name="Riley R."/>
            <person name="Labutti K."/>
            <person name="Andreopoulos B."/>
            <person name="Lipzen A."/>
            <person name="Chen C."/>
            <person name="Yanf M."/>
            <person name="Daum C."/>
            <person name="Ng V."/>
            <person name="Clum A."/>
            <person name="Steindorff A."/>
            <person name="Ohm R."/>
            <person name="Martin F."/>
            <person name="Silar P."/>
            <person name="Natvig D."/>
            <person name="Lalanne C."/>
            <person name="Gautier V."/>
            <person name="Ament-Velasquez S.L."/>
            <person name="Kruys A."/>
            <person name="Hutchinson M.I."/>
            <person name="Powell A.J."/>
            <person name="Barry K."/>
            <person name="Miller A.N."/>
            <person name="Grigoriev I.V."/>
            <person name="Debuchy R."/>
            <person name="Gladieux P."/>
            <person name="Thoren M.H."/>
            <person name="Johannesson H."/>
        </authorList>
    </citation>
    <scope>NUCLEOTIDE SEQUENCE</scope>
    <source>
        <strain evidence="2">CBS 333.67</strain>
    </source>
</reference>
<feature type="region of interest" description="Disordered" evidence="1">
    <location>
        <begin position="1"/>
        <end position="127"/>
    </location>
</feature>
<keyword evidence="3" id="KW-1185">Reference proteome</keyword>
<feature type="region of interest" description="Disordered" evidence="1">
    <location>
        <begin position="211"/>
        <end position="247"/>
    </location>
</feature>
<organism evidence="2 3">
    <name type="scientific">Chaetomium strumarium</name>
    <dbReference type="NCBI Taxonomy" id="1170767"/>
    <lineage>
        <taxon>Eukaryota</taxon>
        <taxon>Fungi</taxon>
        <taxon>Dikarya</taxon>
        <taxon>Ascomycota</taxon>
        <taxon>Pezizomycotina</taxon>
        <taxon>Sordariomycetes</taxon>
        <taxon>Sordariomycetidae</taxon>
        <taxon>Sordariales</taxon>
        <taxon>Chaetomiaceae</taxon>
        <taxon>Chaetomium</taxon>
    </lineage>
</organism>
<dbReference type="AlphaFoldDB" id="A0AAJ0H439"/>
<name>A0AAJ0H439_9PEZI</name>
<feature type="compositionally biased region" description="Polar residues" evidence="1">
    <location>
        <begin position="64"/>
        <end position="73"/>
    </location>
</feature>
<evidence type="ECO:0000313" key="2">
    <source>
        <dbReference type="EMBL" id="KAK3311204.1"/>
    </source>
</evidence>
<feature type="compositionally biased region" description="Polar residues" evidence="1">
    <location>
        <begin position="23"/>
        <end position="36"/>
    </location>
</feature>
<evidence type="ECO:0000256" key="1">
    <source>
        <dbReference type="SAM" id="MobiDB-lite"/>
    </source>
</evidence>
<sequence length="279" mass="31597">MQKSTIELASHIPGKGGARIPSCEQSGDWTVWTDTDSAIDIRSRSTSVSCGSESTEQSSAEAQFDTSKQQQKGQFPYDEEDTWTDYESIPASHSLRGLTQAAVQPATQSRQTSTPNRGDEESDRQQKRLEAAERLRAWKQRMSLARAASQKHHYTHTEQRQRDFRWGEAFYIDDSGHLGIAKELGDQECRDMVTASPAVYGLQACRWHKSKTNTRREPKQANNNANKPQPPEEDGGRAPPPLLKLTDPEGQEWFLSDLFYYADNYDSDGEEEEDDDLYE</sequence>
<accession>A0AAJ0H439</accession>
<protein>
    <submittedName>
        <fullName evidence="2">Uncharacterized protein</fullName>
    </submittedName>
</protein>
<feature type="compositionally biased region" description="Polar residues" evidence="1">
    <location>
        <begin position="101"/>
        <end position="116"/>
    </location>
</feature>
<comment type="caution">
    <text evidence="2">The sequence shown here is derived from an EMBL/GenBank/DDBJ whole genome shotgun (WGS) entry which is preliminary data.</text>
</comment>
<dbReference type="EMBL" id="JAUDZG010000001">
    <property type="protein sequence ID" value="KAK3311204.1"/>
    <property type="molecule type" value="Genomic_DNA"/>
</dbReference>
<feature type="compositionally biased region" description="Low complexity" evidence="1">
    <location>
        <begin position="52"/>
        <end position="63"/>
    </location>
</feature>
<gene>
    <name evidence="2" type="ORF">B0T15DRAFT_489827</name>
</gene>
<dbReference type="GeneID" id="87885462"/>
<proteinExistence type="predicted"/>
<dbReference type="Proteomes" id="UP001273166">
    <property type="component" value="Unassembled WGS sequence"/>
</dbReference>
<reference evidence="2" key="1">
    <citation type="journal article" date="2023" name="Mol. Phylogenet. Evol.">
        <title>Genome-scale phylogeny and comparative genomics of the fungal order Sordariales.</title>
        <authorList>
            <person name="Hensen N."/>
            <person name="Bonometti L."/>
            <person name="Westerberg I."/>
            <person name="Brannstrom I.O."/>
            <person name="Guillou S."/>
            <person name="Cros-Aarteil S."/>
            <person name="Calhoun S."/>
            <person name="Haridas S."/>
            <person name="Kuo A."/>
            <person name="Mondo S."/>
            <person name="Pangilinan J."/>
            <person name="Riley R."/>
            <person name="LaButti K."/>
            <person name="Andreopoulos B."/>
            <person name="Lipzen A."/>
            <person name="Chen C."/>
            <person name="Yan M."/>
            <person name="Daum C."/>
            <person name="Ng V."/>
            <person name="Clum A."/>
            <person name="Steindorff A."/>
            <person name="Ohm R.A."/>
            <person name="Martin F."/>
            <person name="Silar P."/>
            <person name="Natvig D.O."/>
            <person name="Lalanne C."/>
            <person name="Gautier V."/>
            <person name="Ament-Velasquez S.L."/>
            <person name="Kruys A."/>
            <person name="Hutchinson M.I."/>
            <person name="Powell A.J."/>
            <person name="Barry K."/>
            <person name="Miller A.N."/>
            <person name="Grigoriev I.V."/>
            <person name="Debuchy R."/>
            <person name="Gladieux P."/>
            <person name="Hiltunen Thoren M."/>
            <person name="Johannesson H."/>
        </authorList>
    </citation>
    <scope>NUCLEOTIDE SEQUENCE</scope>
    <source>
        <strain evidence="2">CBS 333.67</strain>
    </source>
</reference>
<dbReference type="RefSeq" id="XP_062726984.1">
    <property type="nucleotide sequence ID" value="XM_062866633.1"/>
</dbReference>
<evidence type="ECO:0000313" key="3">
    <source>
        <dbReference type="Proteomes" id="UP001273166"/>
    </source>
</evidence>